<dbReference type="PANTHER" id="PTHR32347">
    <property type="entry name" value="EFFLUX SYSTEM COMPONENT YKNX-RELATED"/>
    <property type="match status" value="1"/>
</dbReference>
<dbReference type="EMBL" id="LYBM01000006">
    <property type="protein sequence ID" value="ODA35058.1"/>
    <property type="molecule type" value="Genomic_DNA"/>
</dbReference>
<evidence type="ECO:0000313" key="5">
    <source>
        <dbReference type="EMBL" id="ODA35058.1"/>
    </source>
</evidence>
<evidence type="ECO:0000256" key="2">
    <source>
        <dbReference type="ARBA" id="ARBA00023054"/>
    </source>
</evidence>
<gene>
    <name evidence="5" type="ORF">A8L45_05105</name>
</gene>
<dbReference type="Gene3D" id="2.40.30.170">
    <property type="match status" value="1"/>
</dbReference>
<evidence type="ECO:0000256" key="1">
    <source>
        <dbReference type="ARBA" id="ARBA00004196"/>
    </source>
</evidence>
<dbReference type="AlphaFoldDB" id="A0A1C3EP97"/>
<keyword evidence="6" id="KW-1185">Reference proteome</keyword>
<feature type="coiled-coil region" evidence="3">
    <location>
        <begin position="183"/>
        <end position="235"/>
    </location>
</feature>
<dbReference type="Gene3D" id="1.10.287.470">
    <property type="entry name" value="Helix hairpin bin"/>
    <property type="match status" value="1"/>
</dbReference>
<evidence type="ECO:0000313" key="6">
    <source>
        <dbReference type="Proteomes" id="UP000094936"/>
    </source>
</evidence>
<proteinExistence type="predicted"/>
<dbReference type="RefSeq" id="WP_068899911.1">
    <property type="nucleotide sequence ID" value="NZ_JBHUIF010000013.1"/>
</dbReference>
<feature type="domain" description="CzcB-like barrel-sandwich hybrid" evidence="4">
    <location>
        <begin position="75"/>
        <end position="264"/>
    </location>
</feature>
<dbReference type="STRING" id="1080227.A8L45_05105"/>
<dbReference type="InterPro" id="IPR050465">
    <property type="entry name" value="UPF0194_transport"/>
</dbReference>
<dbReference type="Proteomes" id="UP000094936">
    <property type="component" value="Unassembled WGS sequence"/>
</dbReference>
<evidence type="ECO:0000256" key="3">
    <source>
        <dbReference type="SAM" id="Coils"/>
    </source>
</evidence>
<name>A0A1C3EP97_9GAMM</name>
<dbReference type="OrthoDB" id="9806939at2"/>
<protein>
    <recommendedName>
        <fullName evidence="4">CzcB-like barrel-sandwich hybrid domain-containing protein</fullName>
    </recommendedName>
</protein>
<dbReference type="Gene3D" id="2.40.50.100">
    <property type="match status" value="1"/>
</dbReference>
<dbReference type="GO" id="GO:0030313">
    <property type="term" value="C:cell envelope"/>
    <property type="evidence" value="ECO:0007669"/>
    <property type="project" value="UniProtKB-SubCell"/>
</dbReference>
<dbReference type="Gene3D" id="2.40.420.20">
    <property type="match status" value="1"/>
</dbReference>
<feature type="coiled-coil region" evidence="3">
    <location>
        <begin position="110"/>
        <end position="158"/>
    </location>
</feature>
<comment type="subcellular location">
    <subcellularLocation>
        <location evidence="1">Cell envelope</location>
    </subcellularLocation>
</comment>
<organism evidence="5 6">
    <name type="scientific">Veronia pacifica</name>
    <dbReference type="NCBI Taxonomy" id="1080227"/>
    <lineage>
        <taxon>Bacteria</taxon>
        <taxon>Pseudomonadati</taxon>
        <taxon>Pseudomonadota</taxon>
        <taxon>Gammaproteobacteria</taxon>
        <taxon>Vibrionales</taxon>
        <taxon>Vibrionaceae</taxon>
        <taxon>Veronia</taxon>
    </lineage>
</organism>
<accession>A0A1C3EP97</accession>
<keyword evidence="2 3" id="KW-0175">Coiled coil</keyword>
<dbReference type="InterPro" id="IPR058647">
    <property type="entry name" value="BSH_CzcB-like"/>
</dbReference>
<dbReference type="Pfam" id="PF25973">
    <property type="entry name" value="BSH_CzcB"/>
    <property type="match status" value="1"/>
</dbReference>
<evidence type="ECO:0000259" key="4">
    <source>
        <dbReference type="Pfam" id="PF25973"/>
    </source>
</evidence>
<comment type="caution">
    <text evidence="5">The sequence shown here is derived from an EMBL/GenBank/DDBJ whole genome shotgun (WGS) entry which is preliminary data.</text>
</comment>
<sequence>MDIKLETKGKSYKHLILFGAALAVLISGVVAGRSYLGDASQLADSNDLRRAVVEQGKFDIQVSGMGKLLIDNQQLITANTDGKVVDIQIKPGQIVQRNQVIARLENTVTRERLAQRRNLLNQRLSEHDAELTVMDVKLVELEAEKSDLALELNSKEKMLPGYRKLFDKGYISELEFSSEQLALAKTRNALRVQESRVEKHTKKLAAVKKAQLAELAGLKLDISTLESNIDALTIRSPMTGQIQQVSVTLGMQVLSNHAIANVADHNQLIARLQIAELEAPFVKVGQNTIIDTFSTEMTGLVSRVSPIVKNGQVKVDVTLTGELPNEARNQLNVQGIIKTMERNNALYVKVPANSQPNQVNTVFVISGNKANKYRVRFGLRSINNIEVKDGLSVGDEIIISDTREYASDQQILLYH</sequence>
<reference evidence="5 6" key="1">
    <citation type="submission" date="2016-05" db="EMBL/GenBank/DDBJ databases">
        <title>Genomic Taxonomy of the Vibrionaceae.</title>
        <authorList>
            <person name="Gomez-Gil B."/>
            <person name="Enciso-Ibarra J."/>
        </authorList>
    </citation>
    <scope>NUCLEOTIDE SEQUENCE [LARGE SCALE GENOMIC DNA]</scope>
    <source>
        <strain evidence="5 6">CAIM 1920</strain>
    </source>
</reference>